<dbReference type="EMBL" id="JAQQBR010000005">
    <property type="protein sequence ID" value="KAK0175039.1"/>
    <property type="molecule type" value="Genomic_DNA"/>
</dbReference>
<reference evidence="1" key="1">
    <citation type="journal article" date="2023" name="bioRxiv">
        <title>Scaffold-level genome assemblies of two parasitoid biocontrol wasps reveal the parthenogenesis mechanism and an associated novel virus.</title>
        <authorList>
            <person name="Inwood S."/>
            <person name="Skelly J."/>
            <person name="Guhlin J."/>
            <person name="Harrop T."/>
            <person name="Goldson S."/>
            <person name="Dearden P."/>
        </authorList>
    </citation>
    <scope>NUCLEOTIDE SEQUENCE</scope>
    <source>
        <strain evidence="1">Lincoln</strain>
        <tissue evidence="1">Whole body</tissue>
    </source>
</reference>
<evidence type="ECO:0000313" key="1">
    <source>
        <dbReference type="EMBL" id="KAK0175039.1"/>
    </source>
</evidence>
<sequence>MFETTLTHALTKSGDDLISARANGKFYEAVPVTVIRAENYYSDIDLLEFKERLEWSQNSMNQFEAFFRENPHRVFLRNKPRSLLSPGPHVLITPDAQCRCLGYDYYRKGPTRSSQRISMDECTEPLQLKHGLQLHWRIPIAGLLGRAVCTYNGMNRRLKYEESYDTKYRKY</sequence>
<dbReference type="Proteomes" id="UP001168972">
    <property type="component" value="Unassembled WGS sequence"/>
</dbReference>
<name>A0AA39FTK0_MICHY</name>
<comment type="caution">
    <text evidence="1">The sequence shown here is derived from an EMBL/GenBank/DDBJ whole genome shotgun (WGS) entry which is preliminary data.</text>
</comment>
<accession>A0AA39FTK0</accession>
<protein>
    <submittedName>
        <fullName evidence="1">Uncharacterized protein</fullName>
    </submittedName>
</protein>
<dbReference type="AlphaFoldDB" id="A0AA39FTK0"/>
<evidence type="ECO:0000313" key="2">
    <source>
        <dbReference type="Proteomes" id="UP001168972"/>
    </source>
</evidence>
<reference evidence="1" key="2">
    <citation type="submission" date="2023-03" db="EMBL/GenBank/DDBJ databases">
        <authorList>
            <person name="Inwood S.N."/>
            <person name="Skelly J.G."/>
            <person name="Guhlin J."/>
            <person name="Harrop T.W.R."/>
            <person name="Goldson S.G."/>
            <person name="Dearden P.K."/>
        </authorList>
    </citation>
    <scope>NUCLEOTIDE SEQUENCE</scope>
    <source>
        <strain evidence="1">Lincoln</strain>
        <tissue evidence="1">Whole body</tissue>
    </source>
</reference>
<gene>
    <name evidence="1" type="ORF">PV327_008824</name>
</gene>
<organism evidence="1 2">
    <name type="scientific">Microctonus hyperodae</name>
    <name type="common">Parasitoid wasp</name>
    <dbReference type="NCBI Taxonomy" id="165561"/>
    <lineage>
        <taxon>Eukaryota</taxon>
        <taxon>Metazoa</taxon>
        <taxon>Ecdysozoa</taxon>
        <taxon>Arthropoda</taxon>
        <taxon>Hexapoda</taxon>
        <taxon>Insecta</taxon>
        <taxon>Pterygota</taxon>
        <taxon>Neoptera</taxon>
        <taxon>Endopterygota</taxon>
        <taxon>Hymenoptera</taxon>
        <taxon>Apocrita</taxon>
        <taxon>Ichneumonoidea</taxon>
        <taxon>Braconidae</taxon>
        <taxon>Euphorinae</taxon>
        <taxon>Microctonus</taxon>
    </lineage>
</organism>
<proteinExistence type="predicted"/>
<keyword evidence="2" id="KW-1185">Reference proteome</keyword>